<feature type="compositionally biased region" description="Basic residues" evidence="2">
    <location>
        <begin position="9"/>
        <end position="23"/>
    </location>
</feature>
<dbReference type="Proteomes" id="UP000027222">
    <property type="component" value="Unassembled WGS sequence"/>
</dbReference>
<dbReference type="HOGENOM" id="CLU_771711_0_0_1"/>
<evidence type="ECO:0000256" key="1">
    <source>
        <dbReference type="SAM" id="Coils"/>
    </source>
</evidence>
<accession>A0A067TQY7</accession>
<evidence type="ECO:0000256" key="2">
    <source>
        <dbReference type="SAM" id="MobiDB-lite"/>
    </source>
</evidence>
<reference evidence="4" key="1">
    <citation type="journal article" date="2014" name="Proc. Natl. Acad. Sci. U.S.A.">
        <title>Extensive sampling of basidiomycete genomes demonstrates inadequacy of the white-rot/brown-rot paradigm for wood decay fungi.</title>
        <authorList>
            <person name="Riley R."/>
            <person name="Salamov A.A."/>
            <person name="Brown D.W."/>
            <person name="Nagy L.G."/>
            <person name="Floudas D."/>
            <person name="Held B.W."/>
            <person name="Levasseur A."/>
            <person name="Lombard V."/>
            <person name="Morin E."/>
            <person name="Otillar R."/>
            <person name="Lindquist E.A."/>
            <person name="Sun H."/>
            <person name="LaButti K.M."/>
            <person name="Schmutz J."/>
            <person name="Jabbour D."/>
            <person name="Luo H."/>
            <person name="Baker S.E."/>
            <person name="Pisabarro A.G."/>
            <person name="Walton J.D."/>
            <person name="Blanchette R.A."/>
            <person name="Henrissat B."/>
            <person name="Martin F."/>
            <person name="Cullen D."/>
            <person name="Hibbett D.S."/>
            <person name="Grigoriev I.V."/>
        </authorList>
    </citation>
    <scope>NUCLEOTIDE SEQUENCE [LARGE SCALE GENOMIC DNA]</scope>
    <source>
        <strain evidence="4">CBS 339.88</strain>
    </source>
</reference>
<keyword evidence="4" id="KW-1185">Reference proteome</keyword>
<feature type="coiled-coil region" evidence="1">
    <location>
        <begin position="149"/>
        <end position="190"/>
    </location>
</feature>
<dbReference type="AlphaFoldDB" id="A0A067TQY7"/>
<evidence type="ECO:0000313" key="4">
    <source>
        <dbReference type="Proteomes" id="UP000027222"/>
    </source>
</evidence>
<keyword evidence="1" id="KW-0175">Coiled coil</keyword>
<dbReference type="EMBL" id="KL142367">
    <property type="protein sequence ID" value="KDR85625.1"/>
    <property type="molecule type" value="Genomic_DNA"/>
</dbReference>
<organism evidence="3 4">
    <name type="scientific">Galerina marginata (strain CBS 339.88)</name>
    <dbReference type="NCBI Taxonomy" id="685588"/>
    <lineage>
        <taxon>Eukaryota</taxon>
        <taxon>Fungi</taxon>
        <taxon>Dikarya</taxon>
        <taxon>Basidiomycota</taxon>
        <taxon>Agaricomycotina</taxon>
        <taxon>Agaricomycetes</taxon>
        <taxon>Agaricomycetidae</taxon>
        <taxon>Agaricales</taxon>
        <taxon>Agaricineae</taxon>
        <taxon>Strophariaceae</taxon>
        <taxon>Galerina</taxon>
    </lineage>
</organism>
<protein>
    <submittedName>
        <fullName evidence="3">Uncharacterized protein</fullName>
    </submittedName>
</protein>
<name>A0A067TQY7_GALM3</name>
<dbReference type="STRING" id="685588.A0A067TQY7"/>
<proteinExistence type="predicted"/>
<feature type="compositionally biased region" description="Low complexity" evidence="2">
    <location>
        <begin position="27"/>
        <end position="40"/>
    </location>
</feature>
<feature type="region of interest" description="Disordered" evidence="2">
    <location>
        <begin position="1"/>
        <end position="117"/>
    </location>
</feature>
<dbReference type="Gene3D" id="1.20.5.170">
    <property type="match status" value="1"/>
</dbReference>
<feature type="compositionally biased region" description="Low complexity" evidence="2">
    <location>
        <begin position="93"/>
        <end position="105"/>
    </location>
</feature>
<dbReference type="OrthoDB" id="10255630at2759"/>
<feature type="coiled-coil region" evidence="1">
    <location>
        <begin position="240"/>
        <end position="343"/>
    </location>
</feature>
<evidence type="ECO:0000313" key="3">
    <source>
        <dbReference type="EMBL" id="KDR85625.1"/>
    </source>
</evidence>
<sequence length="359" mass="39854">MSEEDRAAKAARAKALLKKRQQKKAADSAAANVVDSGVASPVNPPRTFSPTPSEPVAEDGRDLGDVFSKDTSDTSWLSSLPRVTSPPPPAPPHANSSVRRVSASSPKAVLASSDRPTNPLLISEFSGQQDQLDALLKENETLAATVSRLQKFETTAQQAEASLEAERKRVEALTESYQKLQEDTEIALQNEHQTVSLLVTEKAHLTAELQRRDDFESKVQALDDQLGAERTQSETLSGQVSRLKIELQNTSQRAKLSEDKEKELTERYKEQERHLQIVSASAAESRKEADDFKRKLRELEEQIQSDDRVERLESSLKNTQDRAAELEFQLTKLKQAHTTLKTERDSFESKSRGAMCCGS</sequence>
<gene>
    <name evidence="3" type="ORF">GALMADRAFT_374597</name>
</gene>
<feature type="compositionally biased region" description="Basic and acidic residues" evidence="2">
    <location>
        <begin position="58"/>
        <end position="72"/>
    </location>
</feature>